<name>A0ABW2RU50_9NOCA</name>
<dbReference type="EMBL" id="JBHTCS010000009">
    <property type="protein sequence ID" value="MFC7447357.1"/>
    <property type="molecule type" value="Genomic_DNA"/>
</dbReference>
<dbReference type="Pfam" id="PF00805">
    <property type="entry name" value="Pentapeptide"/>
    <property type="match status" value="1"/>
</dbReference>
<gene>
    <name evidence="3" type="ORF">ACFQS9_05565</name>
</gene>
<dbReference type="PANTHER" id="PTHR47485:SF1">
    <property type="entry name" value="THYLAKOID LUMENAL 17.4 KDA PROTEIN, CHLOROPLASTIC"/>
    <property type="match status" value="1"/>
</dbReference>
<feature type="transmembrane region" description="Helical" evidence="2">
    <location>
        <begin position="6"/>
        <end position="27"/>
    </location>
</feature>
<comment type="caution">
    <text evidence="3">The sequence shown here is derived from an EMBL/GenBank/DDBJ whole genome shotgun (WGS) entry which is preliminary data.</text>
</comment>
<dbReference type="Proteomes" id="UP001596484">
    <property type="component" value="Unassembled WGS sequence"/>
</dbReference>
<dbReference type="SUPFAM" id="SSF141571">
    <property type="entry name" value="Pentapeptide repeat-like"/>
    <property type="match status" value="1"/>
</dbReference>
<accession>A0ABW2RU50</accession>
<proteinExistence type="predicted"/>
<sequence>MTPEAIQGWLAVVGGVLAALLGIFKYFNYRSKRDLRAAVGASFASTVDALSSDNETSRMAGAVLLRRFFDRRTEQGAAGTPYVTEAIELIAGMLREEQPPRIQKVLADGLRYAIDLRRADLQNCDLRNAYIGMKRGDRRGVDLSAADLFESDCAGASFRKVVALKTVFYRARLEGAVLTDADCRDADFREAKLMGAMFDGAQIEGARFAGAEGIPVEVANLLDEHKVGRPGAVVPSAGSQ</sequence>
<evidence type="ECO:0000313" key="4">
    <source>
        <dbReference type="Proteomes" id="UP001596484"/>
    </source>
</evidence>
<evidence type="ECO:0000256" key="2">
    <source>
        <dbReference type="SAM" id="Phobius"/>
    </source>
</evidence>
<keyword evidence="1" id="KW-0677">Repeat</keyword>
<keyword evidence="4" id="KW-1185">Reference proteome</keyword>
<evidence type="ECO:0000256" key="1">
    <source>
        <dbReference type="ARBA" id="ARBA00022737"/>
    </source>
</evidence>
<dbReference type="PANTHER" id="PTHR47485">
    <property type="entry name" value="THYLAKOID LUMENAL 17.4 KDA PROTEIN, CHLOROPLASTIC"/>
    <property type="match status" value="1"/>
</dbReference>
<keyword evidence="2" id="KW-1133">Transmembrane helix</keyword>
<dbReference type="InterPro" id="IPR001646">
    <property type="entry name" value="5peptide_repeat"/>
</dbReference>
<organism evidence="3 4">
    <name type="scientific">Rhodococcus daqingensis</name>
    <dbReference type="NCBI Taxonomy" id="2479363"/>
    <lineage>
        <taxon>Bacteria</taxon>
        <taxon>Bacillati</taxon>
        <taxon>Actinomycetota</taxon>
        <taxon>Actinomycetes</taxon>
        <taxon>Mycobacteriales</taxon>
        <taxon>Nocardiaceae</taxon>
        <taxon>Rhodococcus</taxon>
    </lineage>
</organism>
<evidence type="ECO:0000313" key="3">
    <source>
        <dbReference type="EMBL" id="MFC7447357.1"/>
    </source>
</evidence>
<keyword evidence="2" id="KW-0472">Membrane</keyword>
<protein>
    <submittedName>
        <fullName evidence="3">Pentapeptide repeat-containing protein</fullName>
    </submittedName>
</protein>
<dbReference type="RefSeq" id="WP_378402374.1">
    <property type="nucleotide sequence ID" value="NZ_JBHTCS010000009.1"/>
</dbReference>
<dbReference type="Gene3D" id="2.160.20.80">
    <property type="entry name" value="E3 ubiquitin-protein ligase SopA"/>
    <property type="match status" value="1"/>
</dbReference>
<keyword evidence="2" id="KW-0812">Transmembrane</keyword>
<reference evidence="4" key="1">
    <citation type="journal article" date="2019" name="Int. J. Syst. Evol. Microbiol.">
        <title>The Global Catalogue of Microorganisms (GCM) 10K type strain sequencing project: providing services to taxonomists for standard genome sequencing and annotation.</title>
        <authorList>
            <consortium name="The Broad Institute Genomics Platform"/>
            <consortium name="The Broad Institute Genome Sequencing Center for Infectious Disease"/>
            <person name="Wu L."/>
            <person name="Ma J."/>
        </authorList>
    </citation>
    <scope>NUCLEOTIDE SEQUENCE [LARGE SCALE GENOMIC DNA]</scope>
    <source>
        <strain evidence="4">ICMP 19430</strain>
    </source>
</reference>